<gene>
    <name evidence="2" type="ORF">NTEN_LOCUS6209</name>
</gene>
<dbReference type="PANTHER" id="PTHR47331">
    <property type="entry name" value="PHD-TYPE DOMAIN-CONTAINING PROTEIN"/>
    <property type="match status" value="1"/>
</dbReference>
<dbReference type="InterPro" id="IPR043502">
    <property type="entry name" value="DNA/RNA_pol_sf"/>
</dbReference>
<dbReference type="Gene3D" id="3.30.420.10">
    <property type="entry name" value="Ribonuclease H-like superfamily/Ribonuclease H"/>
    <property type="match status" value="1"/>
</dbReference>
<dbReference type="SUPFAM" id="SSF56672">
    <property type="entry name" value="DNA/RNA polymerases"/>
    <property type="match status" value="1"/>
</dbReference>
<dbReference type="PANTHER" id="PTHR47331:SF4">
    <property type="entry name" value="PEPTIDASE S1 DOMAIN-CONTAINING PROTEIN"/>
    <property type="match status" value="1"/>
</dbReference>
<dbReference type="SUPFAM" id="SSF53098">
    <property type="entry name" value="Ribonuclease H-like"/>
    <property type="match status" value="1"/>
</dbReference>
<protein>
    <recommendedName>
        <fullName evidence="1">Integrase catalytic domain-containing protein</fullName>
    </recommendedName>
</protein>
<accession>A0A6H5GC51</accession>
<keyword evidence="3" id="KW-1185">Reference proteome</keyword>
<dbReference type="OrthoDB" id="5986643at2759"/>
<dbReference type="InterPro" id="IPR012337">
    <property type="entry name" value="RNaseH-like_sf"/>
</dbReference>
<evidence type="ECO:0000259" key="1">
    <source>
        <dbReference type="PROSITE" id="PS50994"/>
    </source>
</evidence>
<dbReference type="GO" id="GO:0003676">
    <property type="term" value="F:nucleic acid binding"/>
    <property type="evidence" value="ECO:0007669"/>
    <property type="project" value="InterPro"/>
</dbReference>
<dbReference type="InterPro" id="IPR001584">
    <property type="entry name" value="Integrase_cat-core"/>
</dbReference>
<dbReference type="Proteomes" id="UP000479000">
    <property type="component" value="Unassembled WGS sequence"/>
</dbReference>
<dbReference type="EMBL" id="CADCXU010009086">
    <property type="protein sequence ID" value="CAB0000027.1"/>
    <property type="molecule type" value="Genomic_DNA"/>
</dbReference>
<organism evidence="2 3">
    <name type="scientific">Nesidiocoris tenuis</name>
    <dbReference type="NCBI Taxonomy" id="355587"/>
    <lineage>
        <taxon>Eukaryota</taxon>
        <taxon>Metazoa</taxon>
        <taxon>Ecdysozoa</taxon>
        <taxon>Arthropoda</taxon>
        <taxon>Hexapoda</taxon>
        <taxon>Insecta</taxon>
        <taxon>Pterygota</taxon>
        <taxon>Neoptera</taxon>
        <taxon>Paraneoptera</taxon>
        <taxon>Hemiptera</taxon>
        <taxon>Heteroptera</taxon>
        <taxon>Panheteroptera</taxon>
        <taxon>Cimicomorpha</taxon>
        <taxon>Miridae</taxon>
        <taxon>Dicyphina</taxon>
        <taxon>Nesidiocoris</taxon>
    </lineage>
</organism>
<reference evidence="2 3" key="1">
    <citation type="submission" date="2020-02" db="EMBL/GenBank/DDBJ databases">
        <authorList>
            <person name="Ferguson B K."/>
        </authorList>
    </citation>
    <scope>NUCLEOTIDE SEQUENCE [LARGE SCALE GENOMIC DNA]</scope>
</reference>
<evidence type="ECO:0000313" key="3">
    <source>
        <dbReference type="Proteomes" id="UP000479000"/>
    </source>
</evidence>
<dbReference type="Pfam" id="PF05380">
    <property type="entry name" value="Peptidase_A17"/>
    <property type="match status" value="1"/>
</dbReference>
<dbReference type="InterPro" id="IPR008042">
    <property type="entry name" value="Retrotrans_Pao"/>
</dbReference>
<feature type="domain" description="Integrase catalytic" evidence="1">
    <location>
        <begin position="1037"/>
        <end position="1234"/>
    </location>
</feature>
<dbReference type="PROSITE" id="PS50994">
    <property type="entry name" value="INTEGRASE"/>
    <property type="match status" value="1"/>
</dbReference>
<name>A0A6H5GC51_9HEMI</name>
<dbReference type="InterPro" id="IPR036397">
    <property type="entry name" value="RNaseH_sf"/>
</dbReference>
<dbReference type="GO" id="GO:0015074">
    <property type="term" value="P:DNA integration"/>
    <property type="evidence" value="ECO:0007669"/>
    <property type="project" value="InterPro"/>
</dbReference>
<dbReference type="GO" id="GO:0042575">
    <property type="term" value="C:DNA polymerase complex"/>
    <property type="evidence" value="ECO:0007669"/>
    <property type="project" value="UniProtKB-ARBA"/>
</dbReference>
<dbReference type="GO" id="GO:0071897">
    <property type="term" value="P:DNA biosynthetic process"/>
    <property type="evidence" value="ECO:0007669"/>
    <property type="project" value="UniProtKB-ARBA"/>
</dbReference>
<proteinExistence type="predicted"/>
<dbReference type="InterPro" id="IPR040676">
    <property type="entry name" value="DUF5641"/>
</dbReference>
<sequence length="1447" mass="163555">MNLYVTLHGKLERSMVGLWSAVALREKKLNFSSVKNIKNSLCKFQNSPKIKKRYIFGIQTSAREVMYVLHCRGRSSTNRFSANVARIGLPRQKIVFAKTDSEVISTAMKWYKLGDFRLNYEILGVCKYIDLIYLDLGIMLNSTSAYLSCARVKLLSERGIILEKISPGRAPTGNFSEIYIEKLTRVEEIGRQGRIVRKGETRFSIFQAPQDHGSVAIHDEPFISIAACPMGTNRGNGTATRQSVGPWLSKCGFLLTSIVDHVVPIPQLSDTDHDPLDFLRGLLDHCLLFRAGQLKEPPILYRAEHLESFFAAFDPLKTELITLQQYHNGFLLVEWPEGILPVRGTFHGQLFFPPRMKILLPTTPTTGNCSGIQGTARMEILLVLCKSKWPKLQQNICDVLIRFRLHNVCLVADVKQMYRCIGVASADQDQQRIFWRFSPADSLSEFRLTTVTYGNAAAPFLALRTMKQLVYDEGSQFPMAAKALLNNTFVDDTCISVPTVHDALKLQAELVALLAKGKFSLKKWLSNRPQLLKNIPEEDRAMKTEILSFRGDDGLDPGTNILGLSWNPATDQFSFKIEPLKEMIVTKRTILSEVSRLYDPLGFLCPVTFYGKWLIPHLWSSGLGWDETPSEEIVIKWKQYHSELPLLSQVQIPRCVELDSAVSVQLHGFCDSSQRGYAGVVYLRNINKNGKITCSLLVAKSKVAPLKRISLPRLELCGAVLVTDLLHYAKEMLKDHVSIQSTVVWCDSMVSLQWIKASPHKWKTFIANRVSQIHERLAPDCFRYVPSASNPSDIASRGALPMQFLSDRSWLSGPDWLIGPPEKWPKVPPLLKSEEVMAEAQIVSLPLNSEITPIESWLENYSSFTSLKRHTAFLLRYFKYLRDPHADSLLTGGLTTDELKLAVIRLVRVVQSQVFSSEIKLLSEGKLIASKFRKLNPFLDDDSIIRVGGRLKHAPIPSDQKHPMLLPKAHHFTHLVVDHFHLKYLHAGPLLVQSLIRAEFWIVNSREVIRNRLSRCVTCFKTKPKEQEHLMGDLPTSRLEPISAFYRCSCDYGGPYRIKASSLRNAKVTKAYICLFVCFTTRAIHLELVSDLTTDAFIAALRRFVGRRGSVSEIQSDCGTNFVGAKHKLEDWSKFVSSKQHNSQVEKCLAEEGITWKLCAPGSPHLNGLAEAGIKSIKTHLTKVIGEQTLTYEEFYTILTQIEAVVNSRPITQVSSDPNDLQALTPGHFLMQRPAFALVGPEPENLNITKRWKLVQKLLHSFWDRWRKDYLGGLQTRSKWTKEFNNLKVDDLVIMKEPNLSPSQWKMARITKVLPGEDGIVRVAEVKTAQGTFTRSLGAIDRPQRIDRPRRIDSCEYVVQEPLTTQVDTFPICFQPSRTVDVAEVQPATVHRASRHSVLEGLIETSGRDDEMGRPDKSGHRGAVLLKVVPLFWNDLYNLTGLEVVRV</sequence>
<evidence type="ECO:0000313" key="2">
    <source>
        <dbReference type="EMBL" id="CAB0000027.1"/>
    </source>
</evidence>
<dbReference type="Pfam" id="PF18701">
    <property type="entry name" value="DUF5641"/>
    <property type="match status" value="1"/>
</dbReference>